<evidence type="ECO:0000256" key="5">
    <source>
        <dbReference type="ARBA" id="ARBA00023136"/>
    </source>
</evidence>
<dbReference type="HOGENOM" id="CLU_070647_1_1_1"/>
<organism evidence="10 11">
    <name type="scientific">Hypocrea jecorina (strain ATCC 56765 / BCRC 32924 / NRRL 11460 / Rut C-30)</name>
    <name type="common">Trichoderma reesei</name>
    <dbReference type="NCBI Taxonomy" id="1344414"/>
    <lineage>
        <taxon>Eukaryota</taxon>
        <taxon>Fungi</taxon>
        <taxon>Dikarya</taxon>
        <taxon>Ascomycota</taxon>
        <taxon>Pezizomycotina</taxon>
        <taxon>Sordariomycetes</taxon>
        <taxon>Hypocreomycetidae</taxon>
        <taxon>Hypocreales</taxon>
        <taxon>Hypocreaceae</taxon>
        <taxon>Trichoderma</taxon>
    </lineage>
</organism>
<protein>
    <recommendedName>
        <fullName evidence="9">Copper acquisition factor BIM1-like domain-containing protein</fullName>
    </recommendedName>
</protein>
<keyword evidence="7" id="KW-0449">Lipoprotein</keyword>
<accession>A0A024SGA8</accession>
<dbReference type="GO" id="GO:0098552">
    <property type="term" value="C:side of membrane"/>
    <property type="evidence" value="ECO:0007669"/>
    <property type="project" value="UniProtKB-KW"/>
</dbReference>
<feature type="chain" id="PRO_5001534300" description="Copper acquisition factor BIM1-like domain-containing protein" evidence="8">
    <location>
        <begin position="24"/>
        <end position="211"/>
    </location>
</feature>
<dbReference type="GO" id="GO:0005886">
    <property type="term" value="C:plasma membrane"/>
    <property type="evidence" value="ECO:0007669"/>
    <property type="project" value="UniProtKB-SubCell"/>
</dbReference>
<dbReference type="AlphaFoldDB" id="A0A024SGA8"/>
<gene>
    <name evidence="10" type="ORF">M419DRAFT_6191</name>
</gene>
<reference evidence="11" key="1">
    <citation type="journal article" date="2013" name="Ind. Biotechnol.">
        <title>Comparative genomics analysis of Trichoderma reesei strains.</title>
        <authorList>
            <person name="Koike H."/>
            <person name="Aerts A."/>
            <person name="LaButti K."/>
            <person name="Grigoriev I.V."/>
            <person name="Baker S.E."/>
        </authorList>
    </citation>
    <scope>NUCLEOTIDE SEQUENCE [LARGE SCALE GENOMIC DNA]</scope>
    <source>
        <strain evidence="11">ATCC 56765 / BCRC 32924 / NRRL 11460 / Rut C-30</strain>
    </source>
</reference>
<dbReference type="OrthoDB" id="5329488at2759"/>
<evidence type="ECO:0000256" key="4">
    <source>
        <dbReference type="ARBA" id="ARBA00022729"/>
    </source>
</evidence>
<dbReference type="Pfam" id="PF20238">
    <property type="entry name" value="BIM1-like_dom"/>
    <property type="match status" value="1"/>
</dbReference>
<keyword evidence="6" id="KW-0325">Glycoprotein</keyword>
<evidence type="ECO:0000256" key="7">
    <source>
        <dbReference type="ARBA" id="ARBA00023288"/>
    </source>
</evidence>
<dbReference type="InterPro" id="IPR046530">
    <property type="entry name" value="BIM1-like_dom"/>
</dbReference>
<feature type="signal peptide" evidence="8">
    <location>
        <begin position="1"/>
        <end position="23"/>
    </location>
</feature>
<dbReference type="Proteomes" id="UP000024376">
    <property type="component" value="Unassembled WGS sequence"/>
</dbReference>
<comment type="subcellular location">
    <subcellularLocation>
        <location evidence="1">Cell membrane</location>
        <topology evidence="1">Lipid-anchor</topology>
        <topology evidence="1">GPI-anchor</topology>
    </subcellularLocation>
</comment>
<keyword evidence="2" id="KW-1003">Cell membrane</keyword>
<dbReference type="PANTHER" id="PTHR34992:SF10">
    <property type="entry name" value="COPPER ACQUISITION FACTOR BIM1-LIKE DOMAIN-CONTAINING PROTEIN"/>
    <property type="match status" value="1"/>
</dbReference>
<dbReference type="InterPro" id="IPR046936">
    <property type="entry name" value="BIM1-like"/>
</dbReference>
<evidence type="ECO:0000313" key="11">
    <source>
        <dbReference type="Proteomes" id="UP000024376"/>
    </source>
</evidence>
<keyword evidence="4 8" id="KW-0732">Signal</keyword>
<sequence length="211" mass="22418">MSAARGFLAAISCLLALPLLSWAHTVIVYPGWRGDNLITNETFPYGMQWMYPCGGIPLTTNRTYWPTTGGPISFQPGWFVGHATATLQVNLGLGTDGPDGGPLEMKHQIVPPFSIVGPSNNPFPGTVCLDKVQIPNPADIGIKAGVNATIQVLMNAQHGAALFSCVDITFVEPGDKRIPEVNGTNCFNSSDIGFADIGTITISKGVFIDDL</sequence>
<evidence type="ECO:0000256" key="3">
    <source>
        <dbReference type="ARBA" id="ARBA00022622"/>
    </source>
</evidence>
<evidence type="ECO:0000256" key="8">
    <source>
        <dbReference type="SAM" id="SignalP"/>
    </source>
</evidence>
<proteinExistence type="predicted"/>
<dbReference type="CDD" id="cd21176">
    <property type="entry name" value="LPMO_auxiliary-like"/>
    <property type="match status" value="1"/>
</dbReference>
<evidence type="ECO:0000256" key="6">
    <source>
        <dbReference type="ARBA" id="ARBA00023180"/>
    </source>
</evidence>
<name>A0A024SGA8_HYPJR</name>
<dbReference type="KEGG" id="trr:M419DRAFT_6191"/>
<evidence type="ECO:0000313" key="10">
    <source>
        <dbReference type="EMBL" id="ETS04323.1"/>
    </source>
</evidence>
<keyword evidence="3" id="KW-0336">GPI-anchor</keyword>
<evidence type="ECO:0000259" key="9">
    <source>
        <dbReference type="Pfam" id="PF20238"/>
    </source>
</evidence>
<dbReference type="PANTHER" id="PTHR34992">
    <property type="entry name" value="HYPHAL ANASTAMOSIS-7 PROTEIN"/>
    <property type="match status" value="1"/>
</dbReference>
<dbReference type="EMBL" id="KI911141">
    <property type="protein sequence ID" value="ETS04323.1"/>
    <property type="molecule type" value="Genomic_DNA"/>
</dbReference>
<evidence type="ECO:0000256" key="1">
    <source>
        <dbReference type="ARBA" id="ARBA00004609"/>
    </source>
</evidence>
<keyword evidence="5" id="KW-0472">Membrane</keyword>
<evidence type="ECO:0000256" key="2">
    <source>
        <dbReference type="ARBA" id="ARBA00022475"/>
    </source>
</evidence>
<feature type="domain" description="Copper acquisition factor BIM1-like" evidence="9">
    <location>
        <begin position="23"/>
        <end position="190"/>
    </location>
</feature>